<evidence type="ECO:0000313" key="3">
    <source>
        <dbReference type="Proteomes" id="UP000045285"/>
    </source>
</evidence>
<dbReference type="EMBL" id="CCNE01000065">
    <property type="protein sequence ID" value="CDX62029.1"/>
    <property type="molecule type" value="Genomic_DNA"/>
</dbReference>
<dbReference type="Proteomes" id="UP000045285">
    <property type="component" value="Unassembled WGS sequence"/>
</dbReference>
<organism evidence="1 3">
    <name type="scientific">Mesorhizobium plurifarium</name>
    <dbReference type="NCBI Taxonomy" id="69974"/>
    <lineage>
        <taxon>Bacteria</taxon>
        <taxon>Pseudomonadati</taxon>
        <taxon>Pseudomonadota</taxon>
        <taxon>Alphaproteobacteria</taxon>
        <taxon>Hyphomicrobiales</taxon>
        <taxon>Phyllobacteriaceae</taxon>
        <taxon>Mesorhizobium</taxon>
    </lineage>
</organism>
<evidence type="ECO:0000313" key="1">
    <source>
        <dbReference type="EMBL" id="CDX21611.1"/>
    </source>
</evidence>
<protein>
    <submittedName>
        <fullName evidence="1">Uncharacterized protein</fullName>
    </submittedName>
</protein>
<dbReference type="Proteomes" id="UP000046122">
    <property type="component" value="Unassembled WGS sequence"/>
</dbReference>
<evidence type="ECO:0000313" key="2">
    <source>
        <dbReference type="EMBL" id="CDX62029.1"/>
    </source>
</evidence>
<dbReference type="AlphaFoldDB" id="A0A090DX26"/>
<reference evidence="3" key="2">
    <citation type="submission" date="2014-08" db="EMBL/GenBank/DDBJ databases">
        <authorList>
            <person name="Moulin L."/>
        </authorList>
    </citation>
    <scope>NUCLEOTIDE SEQUENCE [LARGE SCALE GENOMIC DNA]</scope>
</reference>
<gene>
    <name evidence="1" type="ORF">MPL3356_380047</name>
    <name evidence="2" type="ORF">MPL3365_70216</name>
</gene>
<keyword evidence="3" id="KW-1185">Reference proteome</keyword>
<reference evidence="1 4" key="1">
    <citation type="submission" date="2014-08" db="EMBL/GenBank/DDBJ databases">
        <authorList>
            <person name="Moulin Lionel"/>
        </authorList>
    </citation>
    <scope>NUCLEOTIDE SEQUENCE [LARGE SCALE GENOMIC DNA]</scope>
</reference>
<sequence length="202" mass="21758">MSVKSMTSLRLSVIDIELQITSNFLSSSAGMMPSQAISTISHFAFISVHTAFIRSISQPCHLPLASLTEKGAYGSAATPKRMTSSAAAEGALAAPRAAAISDAMSASFFMVIPLFVCAELSFRADDFQPMSENANRSNQADLMPSAARFITNSYDSRKALDGAVGLVLRWAKCIVRRARSLCLNRHADPGYEFSPLASTRRQ</sequence>
<proteinExistence type="predicted"/>
<dbReference type="STRING" id="69974.MPLDJ20_110113"/>
<dbReference type="EMBL" id="CCMZ01000032">
    <property type="protein sequence ID" value="CDX21611.1"/>
    <property type="molecule type" value="Genomic_DNA"/>
</dbReference>
<name>A0A090DX26_MESPL</name>
<accession>A0A090DX26</accession>
<evidence type="ECO:0000313" key="4">
    <source>
        <dbReference type="Proteomes" id="UP000046122"/>
    </source>
</evidence>